<evidence type="ECO:0000256" key="1">
    <source>
        <dbReference type="ARBA" id="ARBA00022630"/>
    </source>
</evidence>
<dbReference type="PANTHER" id="PTHR43741:SF2">
    <property type="entry name" value="FMN-DEPENDENT NADH:QUINONE OXIDOREDUCTASE"/>
    <property type="match status" value="1"/>
</dbReference>
<dbReference type="Gene3D" id="3.40.50.360">
    <property type="match status" value="1"/>
</dbReference>
<dbReference type="InterPro" id="IPR003680">
    <property type="entry name" value="Flavodoxin_fold"/>
</dbReference>
<feature type="domain" description="Flavodoxin-like fold" evidence="7">
    <location>
        <begin position="3"/>
        <end position="185"/>
    </location>
</feature>
<keyword evidence="3 6" id="KW-0560">Oxidoreductase</keyword>
<evidence type="ECO:0000313" key="9">
    <source>
        <dbReference type="Proteomes" id="UP000048908"/>
    </source>
</evidence>
<comment type="catalytic activity">
    <reaction evidence="5">
        <text>N,N-dimethyl-1,4-phenylenediamine + anthranilate + 2 NAD(+) = 2-(4-dimethylaminophenyl)diazenylbenzoate + 2 NADH + 2 H(+)</text>
        <dbReference type="Rhea" id="RHEA:55872"/>
        <dbReference type="ChEBI" id="CHEBI:15378"/>
        <dbReference type="ChEBI" id="CHEBI:15783"/>
        <dbReference type="ChEBI" id="CHEBI:16567"/>
        <dbReference type="ChEBI" id="CHEBI:57540"/>
        <dbReference type="ChEBI" id="CHEBI:57945"/>
        <dbReference type="ChEBI" id="CHEBI:71579"/>
        <dbReference type="EC" id="1.7.1.17"/>
    </reaction>
    <physiologicalReaction direction="right-to-left" evidence="5">
        <dbReference type="Rhea" id="RHEA:55874"/>
    </physiologicalReaction>
</comment>
<dbReference type="InterPro" id="IPR023048">
    <property type="entry name" value="NADH:quinone_OxRdtase_FMN_depd"/>
</dbReference>
<dbReference type="InterPro" id="IPR029039">
    <property type="entry name" value="Flavoprotein-like_sf"/>
</dbReference>
<gene>
    <name evidence="6 8" type="primary">azoR</name>
    <name evidence="8" type="ORF">JAN5088_02217</name>
</gene>
<keyword evidence="1 6" id="KW-0285">Flavoprotein</keyword>
<comment type="subunit">
    <text evidence="6">Homodimer.</text>
</comment>
<sequence length="192" mass="20525">MTRILRIDSSAQAEGSITRTMLDRIEARVGQADLRRDLGEDALPQIDRCWVAASRAPEAERTADHRAALALSDALIAEIEAADLLLIGVPIYNFGVPGALKIWVDLICRPGVTFRYDVAGPEGLLRGKSAILAVASGGTEVGSEADFATAYMRHVLAFVGITDTTVVATDRHMARGDDAPREARMQIAALAA</sequence>
<dbReference type="GO" id="GO:0009055">
    <property type="term" value="F:electron transfer activity"/>
    <property type="evidence" value="ECO:0007669"/>
    <property type="project" value="UniProtKB-UniRule"/>
</dbReference>
<dbReference type="GO" id="GO:0016652">
    <property type="term" value="F:oxidoreductase activity, acting on NAD(P)H as acceptor"/>
    <property type="evidence" value="ECO:0007669"/>
    <property type="project" value="UniProtKB-UniRule"/>
</dbReference>
<dbReference type="GO" id="GO:0010181">
    <property type="term" value="F:FMN binding"/>
    <property type="evidence" value="ECO:0007669"/>
    <property type="project" value="UniProtKB-UniRule"/>
</dbReference>
<dbReference type="RefSeq" id="WP_055682846.1">
    <property type="nucleotide sequence ID" value="NZ_CXPG01000020.1"/>
</dbReference>
<accession>A0A0M6XTD3</accession>
<evidence type="ECO:0000256" key="3">
    <source>
        <dbReference type="ARBA" id="ARBA00023002"/>
    </source>
</evidence>
<dbReference type="HAMAP" id="MF_01216">
    <property type="entry name" value="Azoreductase_type1"/>
    <property type="match status" value="1"/>
</dbReference>
<evidence type="ECO:0000313" key="8">
    <source>
        <dbReference type="EMBL" id="CTQ33435.1"/>
    </source>
</evidence>
<keyword evidence="2 6" id="KW-0288">FMN</keyword>
<keyword evidence="9" id="KW-1185">Reference proteome</keyword>
<dbReference type="GO" id="GO:0016655">
    <property type="term" value="F:oxidoreductase activity, acting on NAD(P)H, quinone or similar compound as acceptor"/>
    <property type="evidence" value="ECO:0007669"/>
    <property type="project" value="InterPro"/>
</dbReference>
<feature type="binding site" evidence="6">
    <location>
        <position position="10"/>
    </location>
    <ligand>
        <name>FMN</name>
        <dbReference type="ChEBI" id="CHEBI:58210"/>
    </ligand>
</feature>
<name>A0A0M6XTD3_9RHOB</name>
<evidence type="ECO:0000256" key="4">
    <source>
        <dbReference type="ARBA" id="ARBA00023027"/>
    </source>
</evidence>
<keyword evidence="4 6" id="KW-0520">NAD</keyword>
<comment type="similarity">
    <text evidence="6">Belongs to the azoreductase type 1 family.</text>
</comment>
<dbReference type="STRING" id="282197.SAMN04488517_102264"/>
<comment type="cofactor">
    <cofactor evidence="6">
        <name>FMN</name>
        <dbReference type="ChEBI" id="CHEBI:58210"/>
    </cofactor>
    <text evidence="6">Binds 1 FMN per subunit.</text>
</comment>
<proteinExistence type="inferred from homology"/>
<dbReference type="Pfam" id="PF02525">
    <property type="entry name" value="Flavodoxin_2"/>
    <property type="match status" value="1"/>
</dbReference>
<dbReference type="Proteomes" id="UP000048908">
    <property type="component" value="Unassembled WGS sequence"/>
</dbReference>
<comment type="function">
    <text evidence="6">Also exhibits azoreductase activity. Catalyzes the reductive cleavage of the azo bond in aromatic azo compounds to the corresponding amines.</text>
</comment>
<comment type="function">
    <text evidence="6">Quinone reductase that provides resistance to thiol-specific stress caused by electrophilic quinones.</text>
</comment>
<reference evidence="8 9" key="1">
    <citation type="submission" date="2015-07" db="EMBL/GenBank/DDBJ databases">
        <authorList>
            <person name="Noorani M."/>
        </authorList>
    </citation>
    <scope>NUCLEOTIDE SEQUENCE [LARGE SCALE GENOMIC DNA]</scope>
    <source>
        <strain evidence="8 9">CECT 5088</strain>
    </source>
</reference>
<dbReference type="OrthoDB" id="9787136at2"/>
<comment type="caution">
    <text evidence="6">Lacks conserved residue(s) required for the propagation of feature annotation.</text>
</comment>
<evidence type="ECO:0000259" key="7">
    <source>
        <dbReference type="Pfam" id="PF02525"/>
    </source>
</evidence>
<dbReference type="EC" id="1.7.1.17" evidence="6"/>
<evidence type="ECO:0000256" key="2">
    <source>
        <dbReference type="ARBA" id="ARBA00022643"/>
    </source>
</evidence>
<evidence type="ECO:0000256" key="6">
    <source>
        <dbReference type="HAMAP-Rule" id="MF_01216"/>
    </source>
</evidence>
<dbReference type="EC" id="1.6.5.-" evidence="6"/>
<dbReference type="PANTHER" id="PTHR43741">
    <property type="entry name" value="FMN-DEPENDENT NADH-AZOREDUCTASE 1"/>
    <property type="match status" value="1"/>
</dbReference>
<dbReference type="InterPro" id="IPR050104">
    <property type="entry name" value="FMN-dep_NADH:Q_OxRdtase_AzoR1"/>
</dbReference>
<dbReference type="EMBL" id="CXPG01000020">
    <property type="protein sequence ID" value="CTQ33435.1"/>
    <property type="molecule type" value="Genomic_DNA"/>
</dbReference>
<organism evidence="8 9">
    <name type="scientific">Jannaschia rubra</name>
    <dbReference type="NCBI Taxonomy" id="282197"/>
    <lineage>
        <taxon>Bacteria</taxon>
        <taxon>Pseudomonadati</taxon>
        <taxon>Pseudomonadota</taxon>
        <taxon>Alphaproteobacteria</taxon>
        <taxon>Rhodobacterales</taxon>
        <taxon>Roseobacteraceae</taxon>
        <taxon>Jannaschia</taxon>
    </lineage>
</organism>
<comment type="catalytic activity">
    <reaction evidence="6">
        <text>2 a quinone + NADH + H(+) = 2 a 1,4-benzosemiquinone + NAD(+)</text>
        <dbReference type="Rhea" id="RHEA:65952"/>
        <dbReference type="ChEBI" id="CHEBI:15378"/>
        <dbReference type="ChEBI" id="CHEBI:57540"/>
        <dbReference type="ChEBI" id="CHEBI:57945"/>
        <dbReference type="ChEBI" id="CHEBI:132124"/>
        <dbReference type="ChEBI" id="CHEBI:134225"/>
    </reaction>
</comment>
<protein>
    <recommendedName>
        <fullName evidence="6">FMN dependent NADH:quinone oxidoreductase</fullName>
        <ecNumber evidence="6">1.6.5.-</ecNumber>
    </recommendedName>
    <alternativeName>
        <fullName evidence="6">Azo-dye reductase</fullName>
    </alternativeName>
    <alternativeName>
        <fullName evidence="6">FMN-dependent NADH-azo compound oxidoreductase</fullName>
    </alternativeName>
    <alternativeName>
        <fullName evidence="6">FMN-dependent NADH-azoreductase</fullName>
        <ecNumber evidence="6">1.7.1.17</ecNumber>
    </alternativeName>
</protein>
<dbReference type="AlphaFoldDB" id="A0A0M6XTD3"/>
<evidence type="ECO:0000256" key="5">
    <source>
        <dbReference type="ARBA" id="ARBA00048542"/>
    </source>
</evidence>
<dbReference type="SUPFAM" id="SSF52218">
    <property type="entry name" value="Flavoproteins"/>
    <property type="match status" value="1"/>
</dbReference>